<evidence type="ECO:0000256" key="2">
    <source>
        <dbReference type="ARBA" id="ARBA00022692"/>
    </source>
</evidence>
<dbReference type="Proteomes" id="UP000639643">
    <property type="component" value="Unassembled WGS sequence"/>
</dbReference>
<evidence type="ECO:0000259" key="7">
    <source>
        <dbReference type="Pfam" id="PF20684"/>
    </source>
</evidence>
<evidence type="ECO:0000256" key="5">
    <source>
        <dbReference type="ARBA" id="ARBA00038359"/>
    </source>
</evidence>
<evidence type="ECO:0000313" key="8">
    <source>
        <dbReference type="EMBL" id="KAF6813268.1"/>
    </source>
</evidence>
<keyword evidence="3 6" id="KW-1133">Transmembrane helix</keyword>
<accession>A0A8H6JI12</accession>
<feature type="transmembrane region" description="Helical" evidence="6">
    <location>
        <begin position="58"/>
        <end position="79"/>
    </location>
</feature>
<keyword evidence="9" id="KW-1185">Reference proteome</keyword>
<keyword evidence="4 6" id="KW-0472">Membrane</keyword>
<comment type="subcellular location">
    <subcellularLocation>
        <location evidence="1">Membrane</location>
        <topology evidence="1">Multi-pass membrane protein</topology>
    </subcellularLocation>
</comment>
<dbReference type="OrthoDB" id="3897607at2759"/>
<dbReference type="AlphaFoldDB" id="A0A8H6JI12"/>
<sequence length="174" mass="19069">MAVYFDQMEENWITSPDLLGVAVATLAVTIFLGSISLIVVVLRGWARKKTAAIGLDDYLMIVGLAIFLACCVFTAMAVYAGMGTADERVKWLVLFQITYAWSLPFIKASICFTVFRITNRRRYRVILGGVMIASMLSTTVGFVAVVAVCRPVSYTWDKSIDGNCAPSTIITTIS</sequence>
<dbReference type="Pfam" id="PF20684">
    <property type="entry name" value="Fung_rhodopsin"/>
    <property type="match status" value="1"/>
</dbReference>
<proteinExistence type="inferred from homology"/>
<keyword evidence="2 6" id="KW-0812">Transmembrane</keyword>
<gene>
    <name evidence="8" type="ORF">CMUS01_12887</name>
</gene>
<evidence type="ECO:0000256" key="4">
    <source>
        <dbReference type="ARBA" id="ARBA00023136"/>
    </source>
</evidence>
<evidence type="ECO:0000313" key="9">
    <source>
        <dbReference type="Proteomes" id="UP000639643"/>
    </source>
</evidence>
<dbReference type="PANTHER" id="PTHR33048:SF15">
    <property type="entry name" value="INTEGRAL MEMBRANE PROTEIN"/>
    <property type="match status" value="1"/>
</dbReference>
<dbReference type="PANTHER" id="PTHR33048">
    <property type="entry name" value="PTH11-LIKE INTEGRAL MEMBRANE PROTEIN (AFU_ORTHOLOGUE AFUA_5G11245)"/>
    <property type="match status" value="1"/>
</dbReference>
<dbReference type="EMBL" id="WIGM01000763">
    <property type="protein sequence ID" value="KAF6813268.1"/>
    <property type="molecule type" value="Genomic_DNA"/>
</dbReference>
<reference evidence="8" key="1">
    <citation type="journal article" date="2020" name="Phytopathology">
        <title>Genome Sequence Resources of Colletotrichum truncatum, C. plurivorum, C. musicola, and C. sojae: Four Species Pathogenic to Soybean (Glycine max).</title>
        <authorList>
            <person name="Rogerio F."/>
            <person name="Boufleur T.R."/>
            <person name="Ciampi-Guillardi M."/>
            <person name="Sukno S.A."/>
            <person name="Thon M.R."/>
            <person name="Massola Junior N.S."/>
            <person name="Baroncelli R."/>
        </authorList>
    </citation>
    <scope>NUCLEOTIDE SEQUENCE</scope>
    <source>
        <strain evidence="8">LFN0074</strain>
    </source>
</reference>
<feature type="domain" description="Rhodopsin" evidence="7">
    <location>
        <begin position="42"/>
        <end position="169"/>
    </location>
</feature>
<evidence type="ECO:0000256" key="3">
    <source>
        <dbReference type="ARBA" id="ARBA00022989"/>
    </source>
</evidence>
<organism evidence="8 9">
    <name type="scientific">Colletotrichum musicola</name>
    <dbReference type="NCBI Taxonomy" id="2175873"/>
    <lineage>
        <taxon>Eukaryota</taxon>
        <taxon>Fungi</taxon>
        <taxon>Dikarya</taxon>
        <taxon>Ascomycota</taxon>
        <taxon>Pezizomycotina</taxon>
        <taxon>Sordariomycetes</taxon>
        <taxon>Hypocreomycetidae</taxon>
        <taxon>Glomerellales</taxon>
        <taxon>Glomerellaceae</taxon>
        <taxon>Colletotrichum</taxon>
        <taxon>Colletotrichum orchidearum species complex</taxon>
    </lineage>
</organism>
<evidence type="ECO:0000256" key="1">
    <source>
        <dbReference type="ARBA" id="ARBA00004141"/>
    </source>
</evidence>
<dbReference type="GO" id="GO:0016020">
    <property type="term" value="C:membrane"/>
    <property type="evidence" value="ECO:0007669"/>
    <property type="project" value="UniProtKB-SubCell"/>
</dbReference>
<feature type="transmembrane region" description="Helical" evidence="6">
    <location>
        <begin position="20"/>
        <end position="46"/>
    </location>
</feature>
<dbReference type="InterPro" id="IPR052337">
    <property type="entry name" value="SAT4-like"/>
</dbReference>
<comment type="similarity">
    <text evidence="5">Belongs to the SAT4 family.</text>
</comment>
<feature type="transmembrane region" description="Helical" evidence="6">
    <location>
        <begin position="91"/>
        <end position="115"/>
    </location>
</feature>
<feature type="transmembrane region" description="Helical" evidence="6">
    <location>
        <begin position="127"/>
        <end position="148"/>
    </location>
</feature>
<name>A0A8H6JI12_9PEZI</name>
<comment type="caution">
    <text evidence="8">The sequence shown here is derived from an EMBL/GenBank/DDBJ whole genome shotgun (WGS) entry which is preliminary data.</text>
</comment>
<evidence type="ECO:0000256" key="6">
    <source>
        <dbReference type="SAM" id="Phobius"/>
    </source>
</evidence>
<protein>
    <submittedName>
        <fullName evidence="8">Cation-transporting atpase 4</fullName>
    </submittedName>
</protein>
<dbReference type="InterPro" id="IPR049326">
    <property type="entry name" value="Rhodopsin_dom_fungi"/>
</dbReference>